<dbReference type="SUPFAM" id="SSF54506">
    <property type="entry name" value="Diaminopimelate epimerase-like"/>
    <property type="match status" value="1"/>
</dbReference>
<dbReference type="Gene3D" id="3.10.310.10">
    <property type="entry name" value="Diaminopimelate Epimerase, Chain A, domain 1"/>
    <property type="match status" value="2"/>
</dbReference>
<dbReference type="InterPro" id="IPR003719">
    <property type="entry name" value="Phenazine_PhzF-like"/>
</dbReference>
<dbReference type="RefSeq" id="WP_119370453.1">
    <property type="nucleotide sequence ID" value="NZ_QWLL01000035.1"/>
</dbReference>
<dbReference type="GO" id="GO:0016853">
    <property type="term" value="F:isomerase activity"/>
    <property type="evidence" value="ECO:0007669"/>
    <property type="project" value="TreeGrafter"/>
</dbReference>
<feature type="active site" evidence="2">
    <location>
        <position position="47"/>
    </location>
</feature>
<sequence>MKEVSFKQVDVFTLERFKGNPVAVVLDANGLSDEQMQQIANWTNLSETTFVLPKTEASADYKVRIFTPGSELPFAGHPTIGTAHALLEAGLITPSNGVLVQECGAGLIQLRVSTSALGDQQISFELPTPTITPLAESEVDDLETILGASIVREFTPCLVDVGARWVIAQLRDADTVLVNRPALEDMKVKNLEAKATGVVIFGEYQDGGGSDVEVRAYAPACGVNEDPVCGSGNGAMAAFIRHTNQTEFFGKHIQASQGAILGRAGVIYLSIEDDSIKVGGNAVTCISGQISLG</sequence>
<comment type="similarity">
    <text evidence="1">Belongs to the PhzF family.</text>
</comment>
<proteinExistence type="inferred from homology"/>
<gene>
    <name evidence="3" type="ORF">D0894_15510</name>
</gene>
<evidence type="ECO:0000256" key="1">
    <source>
        <dbReference type="ARBA" id="ARBA00008270"/>
    </source>
</evidence>
<organism evidence="3 4">
    <name type="scientific">Pseudomonas monteilii</name>
    <dbReference type="NCBI Taxonomy" id="76759"/>
    <lineage>
        <taxon>Bacteria</taxon>
        <taxon>Pseudomonadati</taxon>
        <taxon>Pseudomonadota</taxon>
        <taxon>Gammaproteobacteria</taxon>
        <taxon>Pseudomonadales</taxon>
        <taxon>Pseudomonadaceae</taxon>
        <taxon>Pseudomonas</taxon>
    </lineage>
</organism>
<evidence type="ECO:0000313" key="4">
    <source>
        <dbReference type="Proteomes" id="UP000265875"/>
    </source>
</evidence>
<dbReference type="EMBL" id="QWLL01000035">
    <property type="protein sequence ID" value="RII76573.1"/>
    <property type="molecule type" value="Genomic_DNA"/>
</dbReference>
<reference evidence="3 4" key="1">
    <citation type="submission" date="2018-08" db="EMBL/GenBank/DDBJ databases">
        <title>Draft genome sequence of the cyanotroph, Pseudomonas monteilii BCN3.</title>
        <authorList>
            <person name="Jones L.B."/>
            <person name="Kunz D.A."/>
        </authorList>
    </citation>
    <scope>NUCLEOTIDE SEQUENCE [LARGE SCALE GENOMIC DNA]</scope>
    <source>
        <strain evidence="3 4">BCN3</strain>
    </source>
</reference>
<comment type="caution">
    <text evidence="3">The sequence shown here is derived from an EMBL/GenBank/DDBJ whole genome shotgun (WGS) entry which is preliminary data.</text>
</comment>
<evidence type="ECO:0000256" key="2">
    <source>
        <dbReference type="PIRSR" id="PIRSR016184-1"/>
    </source>
</evidence>
<dbReference type="PIRSF" id="PIRSF016184">
    <property type="entry name" value="PhzC_PhzF"/>
    <property type="match status" value="1"/>
</dbReference>
<dbReference type="Pfam" id="PF02567">
    <property type="entry name" value="PhzC-PhzF"/>
    <property type="match status" value="1"/>
</dbReference>
<dbReference type="GO" id="GO:0005737">
    <property type="term" value="C:cytoplasm"/>
    <property type="evidence" value="ECO:0007669"/>
    <property type="project" value="TreeGrafter"/>
</dbReference>
<dbReference type="Proteomes" id="UP000265875">
    <property type="component" value="Unassembled WGS sequence"/>
</dbReference>
<accession>A0A399M466</accession>
<protein>
    <submittedName>
        <fullName evidence="3">PhzF family phenazine biosynthesis protein</fullName>
    </submittedName>
</protein>
<dbReference type="PANTHER" id="PTHR13774:SF32">
    <property type="entry name" value="ANTISENSE-ENHANCING SEQUENCE 1"/>
    <property type="match status" value="1"/>
</dbReference>
<evidence type="ECO:0000313" key="3">
    <source>
        <dbReference type="EMBL" id="RII76573.1"/>
    </source>
</evidence>
<dbReference type="NCBIfam" id="TIGR00654">
    <property type="entry name" value="PhzF_family"/>
    <property type="match status" value="1"/>
</dbReference>
<name>A0A399M466_9PSED</name>
<dbReference type="PANTHER" id="PTHR13774">
    <property type="entry name" value="PHENAZINE BIOSYNTHESIS PROTEIN"/>
    <property type="match status" value="1"/>
</dbReference>
<dbReference type="AlphaFoldDB" id="A0A399M466"/>